<keyword evidence="2" id="KW-1185">Reference proteome</keyword>
<sequence>MQSSRTCSGAVPSPFTSAPVKAPLVIEPLTMLAEIPWPAVATHTTVPAPELFVPSGHVTLAVTFVDAFAQLFRAMENIDLPMAVPFSAPVTSHEPVAWYFTGSPCSPGSSVFVTAPEPFAQMMAPAAVPPARGGATGAAMAVTAVPARAANSP</sequence>
<comment type="caution">
    <text evidence="1">The sequence shown here is derived from an EMBL/GenBank/DDBJ whole genome shotgun (WGS) entry which is preliminary data.</text>
</comment>
<evidence type="ECO:0000313" key="2">
    <source>
        <dbReference type="Proteomes" id="UP000236047"/>
    </source>
</evidence>
<protein>
    <submittedName>
        <fullName evidence="1">Uncharacterized protein</fullName>
    </submittedName>
</protein>
<evidence type="ECO:0000313" key="1">
    <source>
        <dbReference type="EMBL" id="PNE41551.1"/>
    </source>
</evidence>
<dbReference type="EMBL" id="LJSN01000002">
    <property type="protein sequence ID" value="PNE41551.1"/>
    <property type="molecule type" value="Genomic_DNA"/>
</dbReference>
<accession>A0A2N8PKN9</accession>
<proteinExistence type="predicted"/>
<name>A0A2N8PKN9_STRNR</name>
<organism evidence="1 2">
    <name type="scientific">Streptomyces noursei</name>
    <name type="common">Streptomyces albulus</name>
    <dbReference type="NCBI Taxonomy" id="1971"/>
    <lineage>
        <taxon>Bacteria</taxon>
        <taxon>Bacillati</taxon>
        <taxon>Actinomycetota</taxon>
        <taxon>Actinomycetes</taxon>
        <taxon>Kitasatosporales</taxon>
        <taxon>Streptomycetaceae</taxon>
        <taxon>Streptomyces</taxon>
    </lineage>
</organism>
<reference evidence="2" key="1">
    <citation type="submission" date="2015-09" db="EMBL/GenBank/DDBJ databases">
        <authorList>
            <person name="Graham D.E."/>
            <person name="Mahan K.M."/>
            <person name="Klingeman D.M."/>
            <person name="Fida T."/>
            <person name="Giannone R.J."/>
            <person name="Hettich R.L."/>
            <person name="Parry R.J."/>
            <person name="Spain J.C."/>
        </authorList>
    </citation>
    <scope>NUCLEOTIDE SEQUENCE [LARGE SCALE GENOMIC DNA]</scope>
    <source>
        <strain evidence="2">JCM 4701</strain>
    </source>
</reference>
<gene>
    <name evidence="1" type="ORF">AOB60_12995</name>
</gene>
<dbReference type="AlphaFoldDB" id="A0A2N8PKN9"/>
<dbReference type="Proteomes" id="UP000236047">
    <property type="component" value="Unassembled WGS sequence"/>
</dbReference>